<dbReference type="Proteomes" id="UP000600247">
    <property type="component" value="Unassembled WGS sequence"/>
</dbReference>
<dbReference type="RefSeq" id="WP_188888862.1">
    <property type="nucleotide sequence ID" value="NZ_BMHY01000003.1"/>
</dbReference>
<evidence type="ECO:0000313" key="12">
    <source>
        <dbReference type="EMBL" id="GGG65945.1"/>
    </source>
</evidence>
<evidence type="ECO:0000259" key="9">
    <source>
        <dbReference type="Pfam" id="PF02770"/>
    </source>
</evidence>
<comment type="catalytic activity">
    <reaction evidence="6">
        <text>a 2,3-saturated acyl-CoA + A = a 2,3-dehydroacyl-CoA + AH2</text>
        <dbReference type="Rhea" id="RHEA:48608"/>
        <dbReference type="ChEBI" id="CHEBI:13193"/>
        <dbReference type="ChEBI" id="CHEBI:17499"/>
        <dbReference type="ChEBI" id="CHEBI:60015"/>
        <dbReference type="ChEBI" id="CHEBI:65111"/>
    </reaction>
</comment>
<dbReference type="GO" id="GO:0050660">
    <property type="term" value="F:flavin adenine dinucleotide binding"/>
    <property type="evidence" value="ECO:0007669"/>
    <property type="project" value="InterPro"/>
</dbReference>
<feature type="domain" description="Acyl-CoA oxidase/dehydrogenase middle" evidence="9">
    <location>
        <begin position="144"/>
        <end position="237"/>
    </location>
</feature>
<dbReference type="PANTHER" id="PTHR43884">
    <property type="entry name" value="ACYL-COA DEHYDROGENASE"/>
    <property type="match status" value="1"/>
</dbReference>
<dbReference type="SUPFAM" id="SSF47203">
    <property type="entry name" value="Acyl-CoA dehydrogenase C-terminal domain-like"/>
    <property type="match status" value="1"/>
</dbReference>
<dbReference type="Gene3D" id="2.40.110.10">
    <property type="entry name" value="Butyryl-CoA Dehydrogenase, subunit A, domain 2"/>
    <property type="match status" value="1"/>
</dbReference>
<evidence type="ECO:0000256" key="2">
    <source>
        <dbReference type="ARBA" id="ARBA00009347"/>
    </source>
</evidence>
<dbReference type="Pfam" id="PF02770">
    <property type="entry name" value="Acyl-CoA_dh_M"/>
    <property type="match status" value="1"/>
</dbReference>
<dbReference type="SUPFAM" id="SSF56645">
    <property type="entry name" value="Acyl-CoA dehydrogenase NM domain-like"/>
    <property type="match status" value="1"/>
</dbReference>
<sequence>MTDKKRFGGRFVVEDALPSATVTPEDFNEEQRMMARAAAEFAEGEIAPHDEQLEGLDYGLTVKLMRQAGELGLLGADVPEAYGGLGLDKVSTTLLSETLARASSFALSVGAHTGIGTLPIVFFGTPAQKRRYLPKLATGELIAAYCLTEPASGSDALGAKTTAKLSADGQHYLLNGSKLYITNAGFADVFIVYAKVDGEAFTAFIVERDTPGFSIGPEEHKMGIKASSTCPLYFEDVAVPVENVLGEIGKGHHIAFNILNIGRFKLGAGCLGAAKETIELASRYANTRQQFGRAISSYPLIGAKLADMNIQTFVMESMVYRTAGWIDGTLQTTEAEADSPDAGVLAAKAISEYAIECSIVKVFASEALDFVADEGVQIHGGYGYIREYKVERIYRDSRINRIFEGTNEINRMLIPGTLLKKALKGDIPLLQKAKALQGELLQPLPVPAFDEPLAKETYRIAQAKKAFLAVGGLAVQKLGTRLDQEQEVLCAMADIMIQIFAAESALLRTKKLAQEGAAGVAAAATAAIAITPRTENAIQMTEVFVQEAMDRIESYAKLALAALERGDGLQMQLSVLKKLMRAPLADNVAKKREIAARVIRGEQYIV</sequence>
<reference evidence="12 13" key="1">
    <citation type="journal article" date="2014" name="Int. J. Syst. Evol. Microbiol.">
        <title>Complete genome sequence of Corynebacterium casei LMG S-19264T (=DSM 44701T), isolated from a smear-ripened cheese.</title>
        <authorList>
            <consortium name="US DOE Joint Genome Institute (JGI-PGF)"/>
            <person name="Walter F."/>
            <person name="Albersmeier A."/>
            <person name="Kalinowski J."/>
            <person name="Ruckert C."/>
        </authorList>
    </citation>
    <scope>NUCLEOTIDE SEQUENCE [LARGE SCALE GENOMIC DNA]</scope>
    <source>
        <strain evidence="12 13">CGMCC 1.15286</strain>
    </source>
</reference>
<dbReference type="InterPro" id="IPR036250">
    <property type="entry name" value="AcylCo_DH-like_C"/>
</dbReference>
<evidence type="ECO:0000256" key="3">
    <source>
        <dbReference type="ARBA" id="ARBA00022630"/>
    </source>
</evidence>
<evidence type="ECO:0000256" key="7">
    <source>
        <dbReference type="RuleBase" id="RU362125"/>
    </source>
</evidence>
<evidence type="ECO:0000256" key="5">
    <source>
        <dbReference type="ARBA" id="ARBA00023002"/>
    </source>
</evidence>
<evidence type="ECO:0000259" key="11">
    <source>
        <dbReference type="Pfam" id="PF21263"/>
    </source>
</evidence>
<dbReference type="AlphaFoldDB" id="A0A917H2J7"/>
<dbReference type="PANTHER" id="PTHR43884:SF12">
    <property type="entry name" value="ISOVALERYL-COA DEHYDROGENASE, MITOCHONDRIAL-RELATED"/>
    <property type="match status" value="1"/>
</dbReference>
<dbReference type="FunFam" id="1.10.540.10:FF:000001">
    <property type="entry name" value="Very long-chain-specific acyl-CoA dehydrogenase, mitochondrial"/>
    <property type="match status" value="1"/>
</dbReference>
<keyword evidence="5 7" id="KW-0560">Oxidoreductase</keyword>
<accession>A0A917H2J7</accession>
<protein>
    <submittedName>
        <fullName evidence="12">Acyl-CoA dehydrogenase</fullName>
    </submittedName>
</protein>
<comment type="cofactor">
    <cofactor evidence="1 7">
        <name>FAD</name>
        <dbReference type="ChEBI" id="CHEBI:57692"/>
    </cofactor>
</comment>
<comment type="similarity">
    <text evidence="2 7">Belongs to the acyl-CoA dehydrogenase family.</text>
</comment>
<dbReference type="InterPro" id="IPR013786">
    <property type="entry name" value="AcylCoA_DH/ox_N"/>
</dbReference>
<proteinExistence type="inferred from homology"/>
<keyword evidence="13" id="KW-1185">Reference proteome</keyword>
<feature type="domain" description="Acyl-CoA dehydrogenase-like C-terminal" evidence="11">
    <location>
        <begin position="462"/>
        <end position="578"/>
    </location>
</feature>
<organism evidence="12 13">
    <name type="scientific">Paenibacillus radicis</name>
    <name type="common">ex Gao et al. 2016</name>
    <dbReference type="NCBI Taxonomy" id="1737354"/>
    <lineage>
        <taxon>Bacteria</taxon>
        <taxon>Bacillati</taxon>
        <taxon>Bacillota</taxon>
        <taxon>Bacilli</taxon>
        <taxon>Bacillales</taxon>
        <taxon>Paenibacillaceae</taxon>
        <taxon>Paenibacillus</taxon>
    </lineage>
</organism>
<keyword evidence="4 7" id="KW-0274">FAD</keyword>
<dbReference type="FunFam" id="1.20.140.10:FF:000019">
    <property type="entry name" value="Acyl-CoA dehydrogenase"/>
    <property type="match status" value="1"/>
</dbReference>
<evidence type="ECO:0000259" key="8">
    <source>
        <dbReference type="Pfam" id="PF00441"/>
    </source>
</evidence>
<evidence type="ECO:0000313" key="13">
    <source>
        <dbReference type="Proteomes" id="UP000600247"/>
    </source>
</evidence>
<dbReference type="InterPro" id="IPR009100">
    <property type="entry name" value="AcylCoA_DH/oxidase_NM_dom_sf"/>
</dbReference>
<evidence type="ECO:0000256" key="1">
    <source>
        <dbReference type="ARBA" id="ARBA00001974"/>
    </source>
</evidence>
<dbReference type="PROSITE" id="PS00073">
    <property type="entry name" value="ACYL_COA_DH_2"/>
    <property type="match status" value="1"/>
</dbReference>
<dbReference type="Pfam" id="PF02771">
    <property type="entry name" value="Acyl-CoA_dh_N"/>
    <property type="match status" value="1"/>
</dbReference>
<evidence type="ECO:0000259" key="10">
    <source>
        <dbReference type="Pfam" id="PF02771"/>
    </source>
</evidence>
<comment type="caution">
    <text evidence="12">The sequence shown here is derived from an EMBL/GenBank/DDBJ whole genome shotgun (WGS) entry which is preliminary data.</text>
</comment>
<dbReference type="InterPro" id="IPR006089">
    <property type="entry name" value="Acyl-CoA_DH_CS"/>
</dbReference>
<dbReference type="InterPro" id="IPR006091">
    <property type="entry name" value="Acyl-CoA_Oxase/DH_mid-dom"/>
</dbReference>
<keyword evidence="3 7" id="KW-0285">Flavoprotein</keyword>
<dbReference type="Gene3D" id="1.10.540.10">
    <property type="entry name" value="Acyl-CoA dehydrogenase/oxidase, N-terminal domain"/>
    <property type="match status" value="1"/>
</dbReference>
<dbReference type="InterPro" id="IPR049426">
    <property type="entry name" value="Acyl-CoA-dh-like_C"/>
</dbReference>
<dbReference type="GO" id="GO:0003995">
    <property type="term" value="F:acyl-CoA dehydrogenase activity"/>
    <property type="evidence" value="ECO:0007669"/>
    <property type="project" value="InterPro"/>
</dbReference>
<feature type="domain" description="Acyl-CoA dehydrogenase/oxidase C-terminal" evidence="8">
    <location>
        <begin position="249"/>
        <end position="414"/>
    </location>
</feature>
<dbReference type="InterPro" id="IPR046373">
    <property type="entry name" value="Acyl-CoA_Oxase/DH_mid-dom_sf"/>
</dbReference>
<evidence type="ECO:0000256" key="6">
    <source>
        <dbReference type="ARBA" id="ARBA00052546"/>
    </source>
</evidence>
<dbReference type="InterPro" id="IPR037069">
    <property type="entry name" value="AcylCoA_DH/ox_N_sf"/>
</dbReference>
<dbReference type="PROSITE" id="PS00072">
    <property type="entry name" value="ACYL_COA_DH_1"/>
    <property type="match status" value="1"/>
</dbReference>
<gene>
    <name evidence="12" type="primary">acdA</name>
    <name evidence="12" type="ORF">GCM10010918_20380</name>
</gene>
<dbReference type="Pfam" id="PF00441">
    <property type="entry name" value="Acyl-CoA_dh_1"/>
    <property type="match status" value="1"/>
</dbReference>
<dbReference type="FunFam" id="2.40.110.10:FF:000001">
    <property type="entry name" value="Acyl-CoA dehydrogenase, mitochondrial"/>
    <property type="match status" value="1"/>
</dbReference>
<dbReference type="EMBL" id="BMHY01000003">
    <property type="protein sequence ID" value="GGG65945.1"/>
    <property type="molecule type" value="Genomic_DNA"/>
</dbReference>
<dbReference type="Gene3D" id="1.20.140.10">
    <property type="entry name" value="Butyryl-CoA Dehydrogenase, subunit A, domain 3"/>
    <property type="match status" value="2"/>
</dbReference>
<feature type="domain" description="Acyl-CoA dehydrogenase/oxidase N-terminal" evidence="10">
    <location>
        <begin position="28"/>
        <end position="140"/>
    </location>
</feature>
<name>A0A917H2J7_9BACL</name>
<evidence type="ECO:0000256" key="4">
    <source>
        <dbReference type="ARBA" id="ARBA00022827"/>
    </source>
</evidence>
<dbReference type="InterPro" id="IPR009075">
    <property type="entry name" value="AcylCo_DH/oxidase_C"/>
</dbReference>
<dbReference type="Pfam" id="PF21263">
    <property type="entry name" value="Acyl-CoA-dh_C"/>
    <property type="match status" value="1"/>
</dbReference>